<feature type="transmembrane region" description="Helical" evidence="5">
    <location>
        <begin position="328"/>
        <end position="351"/>
    </location>
</feature>
<accession>A0A511JN66</accession>
<feature type="domain" description="O-antigen ligase-related" evidence="6">
    <location>
        <begin position="197"/>
        <end position="345"/>
    </location>
</feature>
<dbReference type="InterPro" id="IPR007016">
    <property type="entry name" value="O-antigen_ligase-rel_domated"/>
</dbReference>
<evidence type="ECO:0000313" key="7">
    <source>
        <dbReference type="EMBL" id="GEL99480.1"/>
    </source>
</evidence>
<name>A0A511JN66_9CELL</name>
<evidence type="ECO:0000313" key="8">
    <source>
        <dbReference type="Proteomes" id="UP000321049"/>
    </source>
</evidence>
<reference evidence="7 8" key="1">
    <citation type="submission" date="2019-07" db="EMBL/GenBank/DDBJ databases">
        <title>Whole genome shotgun sequence of Cellulomonas terrae NBRC 100819.</title>
        <authorList>
            <person name="Hosoyama A."/>
            <person name="Uohara A."/>
            <person name="Ohji S."/>
            <person name="Ichikawa N."/>
        </authorList>
    </citation>
    <scope>NUCLEOTIDE SEQUENCE [LARGE SCALE GENOMIC DNA]</scope>
    <source>
        <strain evidence="7 8">NBRC 100819</strain>
    </source>
</reference>
<dbReference type="AlphaFoldDB" id="A0A511JN66"/>
<keyword evidence="4 5" id="KW-0472">Membrane</keyword>
<dbReference type="GO" id="GO:0016020">
    <property type="term" value="C:membrane"/>
    <property type="evidence" value="ECO:0007669"/>
    <property type="project" value="UniProtKB-SubCell"/>
</dbReference>
<feature type="transmembrane region" description="Helical" evidence="5">
    <location>
        <begin position="51"/>
        <end position="73"/>
    </location>
</feature>
<feature type="transmembrane region" description="Helical" evidence="5">
    <location>
        <begin position="237"/>
        <end position="256"/>
    </location>
</feature>
<evidence type="ECO:0000256" key="3">
    <source>
        <dbReference type="ARBA" id="ARBA00022989"/>
    </source>
</evidence>
<comment type="subcellular location">
    <subcellularLocation>
        <location evidence="1">Membrane</location>
        <topology evidence="1">Multi-pass membrane protein</topology>
    </subcellularLocation>
</comment>
<dbReference type="Pfam" id="PF04932">
    <property type="entry name" value="Wzy_C"/>
    <property type="match status" value="1"/>
</dbReference>
<keyword evidence="8" id="KW-1185">Reference proteome</keyword>
<proteinExistence type="predicted"/>
<keyword evidence="2 5" id="KW-0812">Transmembrane</keyword>
<evidence type="ECO:0000256" key="1">
    <source>
        <dbReference type="ARBA" id="ARBA00004141"/>
    </source>
</evidence>
<feature type="transmembrane region" description="Helical" evidence="5">
    <location>
        <begin position="112"/>
        <end position="131"/>
    </location>
</feature>
<feature type="transmembrane region" description="Helical" evidence="5">
    <location>
        <begin position="79"/>
        <end position="100"/>
    </location>
</feature>
<keyword evidence="3 5" id="KW-1133">Transmembrane helix</keyword>
<evidence type="ECO:0000259" key="6">
    <source>
        <dbReference type="Pfam" id="PF04932"/>
    </source>
</evidence>
<evidence type="ECO:0000256" key="4">
    <source>
        <dbReference type="ARBA" id="ARBA00023136"/>
    </source>
</evidence>
<gene>
    <name evidence="7" type="ORF">CTE05_30270</name>
</gene>
<comment type="caution">
    <text evidence="7">The sequence shown here is derived from an EMBL/GenBank/DDBJ whole genome shotgun (WGS) entry which is preliminary data.</text>
</comment>
<organism evidence="7 8">
    <name type="scientific">Cellulomonas terrae</name>
    <dbReference type="NCBI Taxonomy" id="311234"/>
    <lineage>
        <taxon>Bacteria</taxon>
        <taxon>Bacillati</taxon>
        <taxon>Actinomycetota</taxon>
        <taxon>Actinomycetes</taxon>
        <taxon>Micrococcales</taxon>
        <taxon>Cellulomonadaceae</taxon>
        <taxon>Cellulomonas</taxon>
    </lineage>
</organism>
<sequence length="414" mass="43552">MVAAATDRIDLARGGAPLVITPYIALIPCIMTVMVVRALSGHRANPISRDARSGVFLMAGFIVLAMISVMAIGGDGLSTGRVLLLLALVVSAASIVWLALTVDTAWTLRAAGWGLIAGSLVLDTLSLFSWLRFGTGHAVLLGPIDITAGSIGQDIPRLSGLSLDPNRGAFTAAVAVHLVVLEPLTSRFRMAVVSLAALFGSGLIVVASVSRSGAIAWLICAIGAVVQAPRGRQRRRVAGALMFASVTVVFVVARIISANGAIDLALVTNRLDLSEGTSGGEHLSLYRIAAESIAAGPMQPWVGAGFGRSYLEVAEVFAGSTYGNFHSLYLTALVEMGIVGLVVILILVVAPTLSARRWLALATVAFGVFYQSIMDPIFWFVISLLWIAGTTFDAGRSAREVDVSQNIRARREET</sequence>
<evidence type="ECO:0000256" key="5">
    <source>
        <dbReference type="SAM" id="Phobius"/>
    </source>
</evidence>
<protein>
    <recommendedName>
        <fullName evidence="6">O-antigen ligase-related domain-containing protein</fullName>
    </recommendedName>
</protein>
<dbReference type="EMBL" id="BJWH01000018">
    <property type="protein sequence ID" value="GEL99480.1"/>
    <property type="molecule type" value="Genomic_DNA"/>
</dbReference>
<dbReference type="Proteomes" id="UP000321049">
    <property type="component" value="Unassembled WGS sequence"/>
</dbReference>
<evidence type="ECO:0000256" key="2">
    <source>
        <dbReference type="ARBA" id="ARBA00022692"/>
    </source>
</evidence>
<feature type="transmembrane region" description="Helical" evidence="5">
    <location>
        <begin position="191"/>
        <end position="208"/>
    </location>
</feature>
<feature type="transmembrane region" description="Helical" evidence="5">
    <location>
        <begin position="358"/>
        <end position="387"/>
    </location>
</feature>
<feature type="transmembrane region" description="Helical" evidence="5">
    <location>
        <begin position="20"/>
        <end position="39"/>
    </location>
</feature>